<dbReference type="RefSeq" id="XP_025599537.1">
    <property type="nucleotide sequence ID" value="XM_025745090.1"/>
</dbReference>
<proteinExistence type="predicted"/>
<name>A0A316ZDY1_9BASI</name>
<evidence type="ECO:0000313" key="2">
    <source>
        <dbReference type="EMBL" id="PWN99258.1"/>
    </source>
</evidence>
<dbReference type="STRING" id="58919.A0A316ZDY1"/>
<dbReference type="AlphaFoldDB" id="A0A316ZDY1"/>
<keyword evidence="3" id="KW-1185">Reference proteome</keyword>
<gene>
    <name evidence="2" type="ORF">FA09DRAFT_359308</name>
</gene>
<organism evidence="2 3">
    <name type="scientific">Tilletiopsis washingtonensis</name>
    <dbReference type="NCBI Taxonomy" id="58919"/>
    <lineage>
        <taxon>Eukaryota</taxon>
        <taxon>Fungi</taxon>
        <taxon>Dikarya</taxon>
        <taxon>Basidiomycota</taxon>
        <taxon>Ustilaginomycotina</taxon>
        <taxon>Exobasidiomycetes</taxon>
        <taxon>Entylomatales</taxon>
        <taxon>Entylomatales incertae sedis</taxon>
        <taxon>Tilletiopsis</taxon>
    </lineage>
</organism>
<dbReference type="GeneID" id="37272634"/>
<feature type="region of interest" description="Disordered" evidence="1">
    <location>
        <begin position="227"/>
        <end position="251"/>
    </location>
</feature>
<evidence type="ECO:0000256" key="1">
    <source>
        <dbReference type="SAM" id="MobiDB-lite"/>
    </source>
</evidence>
<evidence type="ECO:0008006" key="4">
    <source>
        <dbReference type="Google" id="ProtNLM"/>
    </source>
</evidence>
<sequence length="251" mass="26822">MAALAPLRLSAALGRRSLLASSSRQPLAVRPLHASAVRLAAPPIRDHAIRARLVRLVDPDTGSLHEQPQSPASILRSIDPTRYWLQQVSAGDDETLPICRLVDKKAEFDKEKARRAEKKLAAAGGAAGDAAPTAKGAGAIKELVLTWSATPHDVQHRLQQARQHLHRKGIGARVDVKIISKTGKGVRGGSTAASRAELLAHIAAFLCDEPPSETLHVRRKGEVEMLRNESQATVSFETAKGRGPGAAATEE</sequence>
<accession>A0A316ZDY1</accession>
<dbReference type="EMBL" id="KZ819288">
    <property type="protein sequence ID" value="PWN99258.1"/>
    <property type="molecule type" value="Genomic_DNA"/>
</dbReference>
<reference evidence="2 3" key="1">
    <citation type="journal article" date="2018" name="Mol. Biol. Evol.">
        <title>Broad Genomic Sampling Reveals a Smut Pathogenic Ancestry of the Fungal Clade Ustilaginomycotina.</title>
        <authorList>
            <person name="Kijpornyongpan T."/>
            <person name="Mondo S.J."/>
            <person name="Barry K."/>
            <person name="Sandor L."/>
            <person name="Lee J."/>
            <person name="Lipzen A."/>
            <person name="Pangilinan J."/>
            <person name="LaButti K."/>
            <person name="Hainaut M."/>
            <person name="Henrissat B."/>
            <person name="Grigoriev I.V."/>
            <person name="Spatafora J.W."/>
            <person name="Aime M.C."/>
        </authorList>
    </citation>
    <scope>NUCLEOTIDE SEQUENCE [LARGE SCALE GENOMIC DNA]</scope>
    <source>
        <strain evidence="2 3">MCA 4186</strain>
    </source>
</reference>
<dbReference type="Proteomes" id="UP000245946">
    <property type="component" value="Unassembled WGS sequence"/>
</dbReference>
<evidence type="ECO:0000313" key="3">
    <source>
        <dbReference type="Proteomes" id="UP000245946"/>
    </source>
</evidence>
<protein>
    <recommendedName>
        <fullName evidence="4">Translation initiation factor 3 N-terminal domain-containing protein</fullName>
    </recommendedName>
</protein>
<dbReference type="OrthoDB" id="10257739at2759"/>